<protein>
    <submittedName>
        <fullName evidence="1">Uncharacterized protein</fullName>
    </submittedName>
</protein>
<dbReference type="Proteomes" id="UP000053841">
    <property type="component" value="Unassembled WGS sequence"/>
</dbReference>
<sequence length="61" mass="7028">MVIWASLGGINLVLYPPKTPQFAFSISHRFLYSIALSKGKRVSKPVLHYYPYECSCTRYQT</sequence>
<keyword evidence="2" id="KW-1185">Reference proteome</keyword>
<dbReference type="HOGENOM" id="CLU_2922292_0_0_1"/>
<dbReference type="AlphaFoldDB" id="W6YPQ7"/>
<organism evidence="1 2">
    <name type="scientific">Cochliobolus carbonum (strain 26-R-13)</name>
    <name type="common">Maize leaf spot fungus</name>
    <name type="synonym">Bipolaris zeicola</name>
    <dbReference type="NCBI Taxonomy" id="930089"/>
    <lineage>
        <taxon>Eukaryota</taxon>
        <taxon>Fungi</taxon>
        <taxon>Dikarya</taxon>
        <taxon>Ascomycota</taxon>
        <taxon>Pezizomycotina</taxon>
        <taxon>Dothideomycetes</taxon>
        <taxon>Pleosporomycetidae</taxon>
        <taxon>Pleosporales</taxon>
        <taxon>Pleosporineae</taxon>
        <taxon>Pleosporaceae</taxon>
        <taxon>Bipolaris</taxon>
    </lineage>
</organism>
<dbReference type="EMBL" id="KI964550">
    <property type="protein sequence ID" value="EUC37494.1"/>
    <property type="molecule type" value="Genomic_DNA"/>
</dbReference>
<gene>
    <name evidence="1" type="ORF">COCCADRAFT_85341</name>
</gene>
<dbReference type="GeneID" id="19151935"/>
<accession>W6YPQ7</accession>
<dbReference type="KEGG" id="bze:COCCADRAFT_85341"/>
<evidence type="ECO:0000313" key="1">
    <source>
        <dbReference type="EMBL" id="EUC37494.1"/>
    </source>
</evidence>
<dbReference type="RefSeq" id="XP_007708180.1">
    <property type="nucleotide sequence ID" value="XM_007709990.1"/>
</dbReference>
<name>W6YPQ7_COCC2</name>
<evidence type="ECO:0000313" key="2">
    <source>
        <dbReference type="Proteomes" id="UP000053841"/>
    </source>
</evidence>
<reference evidence="1 2" key="1">
    <citation type="journal article" date="2013" name="PLoS Genet.">
        <title>Comparative genome structure, secondary metabolite, and effector coding capacity across Cochliobolus pathogens.</title>
        <authorList>
            <person name="Condon B.J."/>
            <person name="Leng Y."/>
            <person name="Wu D."/>
            <person name="Bushley K.E."/>
            <person name="Ohm R.A."/>
            <person name="Otillar R."/>
            <person name="Martin J."/>
            <person name="Schackwitz W."/>
            <person name="Grimwood J."/>
            <person name="MohdZainudin N."/>
            <person name="Xue C."/>
            <person name="Wang R."/>
            <person name="Manning V.A."/>
            <person name="Dhillon B."/>
            <person name="Tu Z.J."/>
            <person name="Steffenson B.J."/>
            <person name="Salamov A."/>
            <person name="Sun H."/>
            <person name="Lowry S."/>
            <person name="LaButti K."/>
            <person name="Han J."/>
            <person name="Copeland A."/>
            <person name="Lindquist E."/>
            <person name="Barry K."/>
            <person name="Schmutz J."/>
            <person name="Baker S.E."/>
            <person name="Ciuffetti L.M."/>
            <person name="Grigoriev I.V."/>
            <person name="Zhong S."/>
            <person name="Turgeon B.G."/>
        </authorList>
    </citation>
    <scope>NUCLEOTIDE SEQUENCE [LARGE SCALE GENOMIC DNA]</scope>
    <source>
        <strain evidence="1 2">26-R-13</strain>
    </source>
</reference>
<proteinExistence type="predicted"/>